<proteinExistence type="predicted"/>
<dbReference type="Proteomes" id="UP000003111">
    <property type="component" value="Unassembled WGS sequence"/>
</dbReference>
<feature type="transmembrane region" description="Helical" evidence="5">
    <location>
        <begin position="43"/>
        <end position="61"/>
    </location>
</feature>
<keyword evidence="3 5" id="KW-1133">Transmembrane helix</keyword>
<evidence type="ECO:0000256" key="2">
    <source>
        <dbReference type="ARBA" id="ARBA00022692"/>
    </source>
</evidence>
<accession>E2SFF1</accession>
<feature type="transmembrane region" description="Helical" evidence="5">
    <location>
        <begin position="90"/>
        <end position="114"/>
    </location>
</feature>
<evidence type="ECO:0000256" key="3">
    <source>
        <dbReference type="ARBA" id="ARBA00022989"/>
    </source>
</evidence>
<evidence type="ECO:0000256" key="5">
    <source>
        <dbReference type="SAM" id="Phobius"/>
    </source>
</evidence>
<dbReference type="EMBL" id="ACLF03000012">
    <property type="protein sequence ID" value="EFQ82052.1"/>
    <property type="molecule type" value="Genomic_DNA"/>
</dbReference>
<dbReference type="RefSeq" id="WP_007079415.1">
    <property type="nucleotide sequence ID" value="NZ_CM001024.1"/>
</dbReference>
<dbReference type="AlphaFoldDB" id="E2SFF1"/>
<name>E2SFF1_9ACTN</name>
<feature type="transmembrane region" description="Helical" evidence="5">
    <location>
        <begin position="68"/>
        <end position="84"/>
    </location>
</feature>
<evidence type="ECO:0000256" key="4">
    <source>
        <dbReference type="ARBA" id="ARBA00023136"/>
    </source>
</evidence>
<dbReference type="InterPro" id="IPR003339">
    <property type="entry name" value="ABC/ECF_trnsptr_transmembrane"/>
</dbReference>
<gene>
    <name evidence="6" type="ORF">HMPREF0063_12760</name>
</gene>
<dbReference type="Pfam" id="PF02361">
    <property type="entry name" value="CbiQ"/>
    <property type="match status" value="1"/>
</dbReference>
<dbReference type="OrthoDB" id="509049at2"/>
<dbReference type="HOGENOM" id="CLU_056469_4_0_11"/>
<sequence length="202" mass="21298">MSELLGVYRPGTSLLHRLPAGPKLAVVALWSIAVVLLRGPITSPAFAVVAVAVAVWSGLALRRTLRTMRGFLLLMVLVAAFQTWQRGPDVAATVVGSLFALFLVGLAFTATTAVDDLLGTVERIASPVRFVGGRPERIALAFALVLRALPAVLEVAQETRAAARARGLDRSPRALLVPFAIRVVAHAYATGDALAARGLDDS</sequence>
<comment type="caution">
    <text evidence="6">The sequence shown here is derived from an EMBL/GenBank/DDBJ whole genome shotgun (WGS) entry which is preliminary data.</text>
</comment>
<organism evidence="6 7">
    <name type="scientific">Aeromicrobium marinum DSM 15272</name>
    <dbReference type="NCBI Taxonomy" id="585531"/>
    <lineage>
        <taxon>Bacteria</taxon>
        <taxon>Bacillati</taxon>
        <taxon>Actinomycetota</taxon>
        <taxon>Actinomycetes</taxon>
        <taxon>Propionibacteriales</taxon>
        <taxon>Nocardioidaceae</taxon>
        <taxon>Aeromicrobium</taxon>
    </lineage>
</organism>
<keyword evidence="7" id="KW-1185">Reference proteome</keyword>
<feature type="transmembrane region" description="Helical" evidence="5">
    <location>
        <begin position="20"/>
        <end position="37"/>
    </location>
</feature>
<evidence type="ECO:0000313" key="6">
    <source>
        <dbReference type="EMBL" id="EFQ82052.1"/>
    </source>
</evidence>
<dbReference type="CDD" id="cd16914">
    <property type="entry name" value="EcfT"/>
    <property type="match status" value="1"/>
</dbReference>
<comment type="subcellular location">
    <subcellularLocation>
        <location evidence="1">Membrane</location>
        <topology evidence="1">Multi-pass membrane protein</topology>
    </subcellularLocation>
</comment>
<dbReference type="GO" id="GO:0005886">
    <property type="term" value="C:plasma membrane"/>
    <property type="evidence" value="ECO:0007669"/>
    <property type="project" value="UniProtKB-ARBA"/>
</dbReference>
<dbReference type="eggNOG" id="COG0619">
    <property type="taxonomic scope" value="Bacteria"/>
</dbReference>
<keyword evidence="2 5" id="KW-0812">Transmembrane</keyword>
<protein>
    <submittedName>
        <fullName evidence="6">Cobalt transport protein</fullName>
    </submittedName>
</protein>
<evidence type="ECO:0000313" key="7">
    <source>
        <dbReference type="Proteomes" id="UP000003111"/>
    </source>
</evidence>
<reference evidence="6" key="1">
    <citation type="submission" date="2010-08" db="EMBL/GenBank/DDBJ databases">
        <authorList>
            <person name="Muzny D."/>
            <person name="Qin X."/>
            <person name="Buhay C."/>
            <person name="Dugan-Rocha S."/>
            <person name="Ding Y."/>
            <person name="Chen G."/>
            <person name="Hawes A."/>
            <person name="Holder M."/>
            <person name="Jhangiani S."/>
            <person name="Johnson A."/>
            <person name="Khan Z."/>
            <person name="Li Z."/>
            <person name="Liu W."/>
            <person name="Liu X."/>
            <person name="Perez L."/>
            <person name="Shen H."/>
            <person name="Wang Q."/>
            <person name="Watt J."/>
            <person name="Xi L."/>
            <person name="Xin Y."/>
            <person name="Zhou J."/>
            <person name="Deng J."/>
            <person name="Jiang H."/>
            <person name="Liu Y."/>
            <person name="Qu J."/>
            <person name="Song X.-Z."/>
            <person name="Zhang L."/>
            <person name="Villasana D."/>
            <person name="Johnson A."/>
            <person name="Liu J."/>
            <person name="Liyanage D."/>
            <person name="Lorensuhewa L."/>
            <person name="Robinson T."/>
            <person name="Song A."/>
            <person name="Song B.-B."/>
            <person name="Dinh H."/>
            <person name="Thornton R."/>
            <person name="Coyle M."/>
            <person name="Francisco L."/>
            <person name="Jackson L."/>
            <person name="Javaid M."/>
            <person name="Korchina V."/>
            <person name="Kovar C."/>
            <person name="Mata R."/>
            <person name="Mathew T."/>
            <person name="Ngo R."/>
            <person name="Nguyen L."/>
            <person name="Nguyen N."/>
            <person name="Okwuonu G."/>
            <person name="Ongeri F."/>
            <person name="Pham C."/>
            <person name="Simmons D."/>
            <person name="Wilczek-Boney K."/>
            <person name="Hale W."/>
            <person name="Jakkamsetti A."/>
            <person name="Pham P."/>
            <person name="Ruth R."/>
            <person name="San Lucas F."/>
            <person name="Warren J."/>
            <person name="Zhang J."/>
            <person name="Zhao Z."/>
            <person name="Zhou C."/>
            <person name="Zhu D."/>
            <person name="Lee S."/>
            <person name="Bess C."/>
            <person name="Blankenburg K."/>
            <person name="Forbes L."/>
            <person name="Fu Q."/>
            <person name="Gubbala S."/>
            <person name="Hirani K."/>
            <person name="Jayaseelan J.C."/>
            <person name="Lara F."/>
            <person name="Munidasa M."/>
            <person name="Palculict T."/>
            <person name="Patil S."/>
            <person name="Pu L.-L."/>
            <person name="Saada N."/>
            <person name="Tang L."/>
            <person name="Weissenberger G."/>
            <person name="Zhu Y."/>
            <person name="Hemphill L."/>
            <person name="Shang Y."/>
            <person name="Youmans B."/>
            <person name="Ayvaz T."/>
            <person name="Ross M."/>
            <person name="Santibanez J."/>
            <person name="Aqrawi P."/>
            <person name="Gross S."/>
            <person name="Joshi V."/>
            <person name="Fowler G."/>
            <person name="Nazareth L."/>
            <person name="Reid J."/>
            <person name="Worley K."/>
            <person name="Petrosino J."/>
            <person name="Highlander S."/>
            <person name="Gibbs R."/>
        </authorList>
    </citation>
    <scope>NUCLEOTIDE SEQUENCE [LARGE SCALE GENOMIC DNA]</scope>
    <source>
        <strain evidence="6">DSM 15272</strain>
    </source>
</reference>
<keyword evidence="4 5" id="KW-0472">Membrane</keyword>
<evidence type="ECO:0000256" key="1">
    <source>
        <dbReference type="ARBA" id="ARBA00004141"/>
    </source>
</evidence>
<dbReference type="STRING" id="585531.HMPREF0063_12760"/>